<name>A0ABN4YHD2_9GAMM</name>
<protein>
    <submittedName>
        <fullName evidence="1">Uncharacterized protein</fullName>
    </submittedName>
</protein>
<reference evidence="1 2" key="1">
    <citation type="submission" date="2017-03" db="EMBL/GenBank/DDBJ databases">
        <title>Genome sequencing of Shewanella japonica KCTC 22435.</title>
        <authorList>
            <person name="Kim K.M."/>
        </authorList>
    </citation>
    <scope>NUCLEOTIDE SEQUENCE [LARGE SCALE GENOMIC DNA]</scope>
    <source>
        <strain evidence="1 2">KCTC 22435</strain>
    </source>
</reference>
<organism evidence="1 2">
    <name type="scientific">Shewanella japonica</name>
    <dbReference type="NCBI Taxonomy" id="93973"/>
    <lineage>
        <taxon>Bacteria</taxon>
        <taxon>Pseudomonadati</taxon>
        <taxon>Pseudomonadota</taxon>
        <taxon>Gammaproteobacteria</taxon>
        <taxon>Alteromonadales</taxon>
        <taxon>Shewanellaceae</taxon>
        <taxon>Shewanella</taxon>
    </lineage>
</organism>
<evidence type="ECO:0000313" key="2">
    <source>
        <dbReference type="Proteomes" id="UP000191820"/>
    </source>
</evidence>
<dbReference type="EMBL" id="CP020472">
    <property type="protein sequence ID" value="ARD22464.1"/>
    <property type="molecule type" value="Genomic_DNA"/>
</dbReference>
<gene>
    <name evidence="1" type="ORF">SJ2017_2167</name>
</gene>
<accession>A0ABN4YHD2</accession>
<evidence type="ECO:0000313" key="1">
    <source>
        <dbReference type="EMBL" id="ARD22464.1"/>
    </source>
</evidence>
<proteinExistence type="predicted"/>
<sequence length="196" mass="22445">MEAVAFEQVLSSNTADNMTLSEAQSYFSSQQNALNLHEFIEPSYLSSKEFRKQGVERLDHLSLLLSQYKRFYCQYVLNSGSDFLNTLVNNKQKGLSQSIHSGVSKIEKKAIEQAMFFNARASWIANTRLLISILDDNEHCIQFDGEVFVFTDDNLKTHFDDCILAMEVAADFEHLFLNSRKSTLGTWFESVVARFK</sequence>
<keyword evidence="2" id="KW-1185">Reference proteome</keyword>
<dbReference type="RefSeq" id="WP_055024612.1">
    <property type="nucleotide sequence ID" value="NZ_CP020472.1"/>
</dbReference>
<dbReference type="Proteomes" id="UP000191820">
    <property type="component" value="Chromosome"/>
</dbReference>